<proteinExistence type="predicted"/>
<name>A0A1E7FYD2_9STRA</name>
<gene>
    <name evidence="1" type="ORF">FRACYDRAFT_233330</name>
</gene>
<dbReference type="OrthoDB" id="47133at2759"/>
<evidence type="ECO:0000313" key="1">
    <source>
        <dbReference type="EMBL" id="OEU23161.1"/>
    </source>
</evidence>
<accession>A0A1E7FYD2</accession>
<dbReference type="SUPFAM" id="SSF50199">
    <property type="entry name" value="Staphylococcal nuclease"/>
    <property type="match status" value="1"/>
</dbReference>
<dbReference type="InterPro" id="IPR035437">
    <property type="entry name" value="SNase_OB-fold_sf"/>
</dbReference>
<dbReference type="Gene3D" id="2.40.50.90">
    <property type="match status" value="1"/>
</dbReference>
<dbReference type="InParanoid" id="A0A1E7FYD2"/>
<organism evidence="1 2">
    <name type="scientific">Fragilariopsis cylindrus CCMP1102</name>
    <dbReference type="NCBI Taxonomy" id="635003"/>
    <lineage>
        <taxon>Eukaryota</taxon>
        <taxon>Sar</taxon>
        <taxon>Stramenopiles</taxon>
        <taxon>Ochrophyta</taxon>
        <taxon>Bacillariophyta</taxon>
        <taxon>Bacillariophyceae</taxon>
        <taxon>Bacillariophycidae</taxon>
        <taxon>Bacillariales</taxon>
        <taxon>Bacillariaceae</taxon>
        <taxon>Fragilariopsis</taxon>
    </lineage>
</organism>
<dbReference type="KEGG" id="fcy:FRACYDRAFT_233330"/>
<dbReference type="AlphaFoldDB" id="A0A1E7FYD2"/>
<reference evidence="1 2" key="1">
    <citation type="submission" date="2016-09" db="EMBL/GenBank/DDBJ databases">
        <title>Extensive genetic diversity and differential bi-allelic expression allows diatom success in the polar Southern Ocean.</title>
        <authorList>
            <consortium name="DOE Joint Genome Institute"/>
            <person name="Mock T."/>
            <person name="Otillar R.P."/>
            <person name="Strauss J."/>
            <person name="Dupont C."/>
            <person name="Frickenhaus S."/>
            <person name="Maumus F."/>
            <person name="Mcmullan M."/>
            <person name="Sanges R."/>
            <person name="Schmutz J."/>
            <person name="Toseland A."/>
            <person name="Valas R."/>
            <person name="Veluchamy A."/>
            <person name="Ward B.J."/>
            <person name="Allen A."/>
            <person name="Barry K."/>
            <person name="Falciatore A."/>
            <person name="Ferrante M."/>
            <person name="Fortunato A.E."/>
            <person name="Gloeckner G."/>
            <person name="Gruber A."/>
            <person name="Hipkin R."/>
            <person name="Janech M."/>
            <person name="Kroth P."/>
            <person name="Leese F."/>
            <person name="Lindquist E."/>
            <person name="Lyon B.R."/>
            <person name="Martin J."/>
            <person name="Mayer C."/>
            <person name="Parker M."/>
            <person name="Quesneville H."/>
            <person name="Raymond J."/>
            <person name="Uhlig C."/>
            <person name="Valentin K.U."/>
            <person name="Worden A.Z."/>
            <person name="Armbrust E.V."/>
            <person name="Bowler C."/>
            <person name="Green B."/>
            <person name="Moulton V."/>
            <person name="Van Oosterhout C."/>
            <person name="Grigoriev I."/>
        </authorList>
    </citation>
    <scope>NUCLEOTIDE SEQUENCE [LARGE SCALE GENOMIC DNA]</scope>
    <source>
        <strain evidence="1 2">CCMP1102</strain>
    </source>
</reference>
<sequence length="386" mass="43261">MHLIRISFFAAFALIASSFIAVIITVDGLLLEHVQHNQFAAAVTASTTTTTTKVFPRISNDSNQYKNQYNNHHLTDGILLLSLLDQHDNNGNNNVIVADADNSNNHLFMMTTTTTTLASNSNSNSKDTYSNDKVERILDANTIQLKKMGTVRLSDVRMPSVSSGSTFQFSSCYTKSPSYKIRQLLPSKTSVRVVVTAQNNSNNNNNKIPQVVIIRNDDSLIINEELVKTGYAVILDLESLKALQEQAKAQGIGIFTTCEIENENDSKITAIFEPLERSVETIYGVDGGRQQIRDETELINKQKLNINPTNNPGGIIKGCSDFNTYEQALKWYEYYYKYYGYDIAKLDRNNDGIPCPGLSHTTSQEKYRMKVPTQIIDQKIMIQSNQ</sequence>
<keyword evidence="2" id="KW-1185">Reference proteome</keyword>
<dbReference type="Proteomes" id="UP000095751">
    <property type="component" value="Unassembled WGS sequence"/>
</dbReference>
<evidence type="ECO:0008006" key="3">
    <source>
        <dbReference type="Google" id="ProtNLM"/>
    </source>
</evidence>
<protein>
    <recommendedName>
        <fullName evidence="3">Excalibur calcium-binding domain-containing protein</fullName>
    </recommendedName>
</protein>
<dbReference type="EMBL" id="KV784353">
    <property type="protein sequence ID" value="OEU23161.1"/>
    <property type="molecule type" value="Genomic_DNA"/>
</dbReference>
<evidence type="ECO:0000313" key="2">
    <source>
        <dbReference type="Proteomes" id="UP000095751"/>
    </source>
</evidence>